<keyword evidence="11 15" id="KW-1133">Transmembrane helix</keyword>
<name>A0ABN8X2Y9_9GAMM</name>
<organism evidence="16 17">
    <name type="scientific">Methylocaldum szegediense</name>
    <dbReference type="NCBI Taxonomy" id="73780"/>
    <lineage>
        <taxon>Bacteria</taxon>
        <taxon>Pseudomonadati</taxon>
        <taxon>Pseudomonadota</taxon>
        <taxon>Gammaproteobacteria</taxon>
        <taxon>Methylococcales</taxon>
        <taxon>Methylococcaceae</taxon>
        <taxon>Methylocaldum</taxon>
    </lineage>
</organism>
<dbReference type="InterPro" id="IPR003457">
    <property type="entry name" value="Transprt_MerT"/>
</dbReference>
<evidence type="ECO:0000256" key="3">
    <source>
        <dbReference type="ARBA" id="ARBA00017053"/>
    </source>
</evidence>
<evidence type="ECO:0000256" key="6">
    <source>
        <dbReference type="ARBA" id="ARBA00022475"/>
    </source>
</evidence>
<feature type="transmembrane region" description="Helical" evidence="15">
    <location>
        <begin position="52"/>
        <end position="71"/>
    </location>
</feature>
<evidence type="ECO:0000256" key="10">
    <source>
        <dbReference type="ARBA" id="ARBA00022914"/>
    </source>
</evidence>
<keyword evidence="10" id="KW-0476">Mercury</keyword>
<comment type="similarity">
    <text evidence="2">Belongs to the MerT family.</text>
</comment>
<evidence type="ECO:0000256" key="11">
    <source>
        <dbReference type="ARBA" id="ARBA00022989"/>
    </source>
</evidence>
<keyword evidence="9" id="KW-0479">Metal-binding</keyword>
<keyword evidence="4" id="KW-0813">Transport</keyword>
<evidence type="ECO:0000256" key="13">
    <source>
        <dbReference type="ARBA" id="ARBA00030934"/>
    </source>
</evidence>
<evidence type="ECO:0000256" key="9">
    <source>
        <dbReference type="ARBA" id="ARBA00022723"/>
    </source>
</evidence>
<evidence type="ECO:0000256" key="4">
    <source>
        <dbReference type="ARBA" id="ARBA00022448"/>
    </source>
</evidence>
<keyword evidence="8 15" id="KW-0812">Transmembrane</keyword>
<feature type="transmembrane region" description="Helical" evidence="15">
    <location>
        <begin position="12"/>
        <end position="40"/>
    </location>
</feature>
<dbReference type="Gene3D" id="1.10.287.910">
    <property type="entry name" value="bacterial mercury transporter, merf"/>
    <property type="match status" value="1"/>
</dbReference>
<evidence type="ECO:0000256" key="15">
    <source>
        <dbReference type="SAM" id="Phobius"/>
    </source>
</evidence>
<keyword evidence="17" id="KW-1185">Reference proteome</keyword>
<evidence type="ECO:0000256" key="12">
    <source>
        <dbReference type="ARBA" id="ARBA00023136"/>
    </source>
</evidence>
<keyword evidence="6" id="KW-1003">Cell membrane</keyword>
<evidence type="ECO:0000256" key="2">
    <source>
        <dbReference type="ARBA" id="ARBA00008224"/>
    </source>
</evidence>
<proteinExistence type="inferred from homology"/>
<evidence type="ECO:0000256" key="8">
    <source>
        <dbReference type="ARBA" id="ARBA00022692"/>
    </source>
</evidence>
<protein>
    <recommendedName>
        <fullName evidence="3">Mercuric transport protein MerT</fullName>
    </recommendedName>
    <alternativeName>
        <fullName evidence="13">Mercury ion transport protein</fullName>
    </alternativeName>
</protein>
<gene>
    <name evidence="16" type="primary">merT</name>
    <name evidence="16" type="ORF">MSZNOR_2376</name>
</gene>
<dbReference type="EMBL" id="OX458333">
    <property type="protein sequence ID" value="CAI8843590.1"/>
    <property type="molecule type" value="Genomic_DNA"/>
</dbReference>
<dbReference type="Proteomes" id="UP001162030">
    <property type="component" value="Chromosome"/>
</dbReference>
<keyword evidence="5" id="KW-0475">Mercuric resistance</keyword>
<accession>A0ABN8X2Y9</accession>
<evidence type="ECO:0000256" key="1">
    <source>
        <dbReference type="ARBA" id="ARBA00004429"/>
    </source>
</evidence>
<evidence type="ECO:0000256" key="14">
    <source>
        <dbReference type="ARBA" id="ARBA00045720"/>
    </source>
</evidence>
<comment type="subcellular location">
    <subcellularLocation>
        <location evidence="1">Cell inner membrane</location>
        <topology evidence="1">Multi-pass membrane protein</topology>
    </subcellularLocation>
</comment>
<reference evidence="16 17" key="1">
    <citation type="submission" date="2023-03" db="EMBL/GenBank/DDBJ databases">
        <authorList>
            <person name="Pearce D."/>
        </authorList>
    </citation>
    <scope>NUCLEOTIDE SEQUENCE [LARGE SCALE GENOMIC DNA]</scope>
    <source>
        <strain evidence="16">Msz</strain>
    </source>
</reference>
<evidence type="ECO:0000256" key="7">
    <source>
        <dbReference type="ARBA" id="ARBA00022519"/>
    </source>
</evidence>
<evidence type="ECO:0000256" key="5">
    <source>
        <dbReference type="ARBA" id="ARBA00022466"/>
    </source>
</evidence>
<sequence length="115" mass="12157">MSSLNAKSSLMIGAMAAIGASLCCLGPLLLLSLGIGGAWISGLTALQPFRPLFVAAALLFIALAFRKLYLTPQVCEPTSACRAASIIKQQRLTFWVVSLLSLGLMAGPWIAPLFY</sequence>
<keyword evidence="7" id="KW-0997">Cell inner membrane</keyword>
<dbReference type="Pfam" id="PF02411">
    <property type="entry name" value="MerT"/>
    <property type="match status" value="1"/>
</dbReference>
<feature type="transmembrane region" description="Helical" evidence="15">
    <location>
        <begin position="92"/>
        <end position="111"/>
    </location>
</feature>
<evidence type="ECO:0000313" key="17">
    <source>
        <dbReference type="Proteomes" id="UP001162030"/>
    </source>
</evidence>
<keyword evidence="12 15" id="KW-0472">Membrane</keyword>
<evidence type="ECO:0000313" key="16">
    <source>
        <dbReference type="EMBL" id="CAI8843590.1"/>
    </source>
</evidence>
<comment type="function">
    <text evidence="14">Involved in mercury resistance. Probably transfers a mercuric ion from the periplasmic Hg(2+)-binding protein MerP to the cytoplasmic mercuric reductase MerA.</text>
</comment>